<dbReference type="SUPFAM" id="SSF52075">
    <property type="entry name" value="Outer arm dynein light chain 1"/>
    <property type="match status" value="1"/>
</dbReference>
<dbReference type="Pfam" id="PF00560">
    <property type="entry name" value="LRR_1"/>
    <property type="match status" value="2"/>
</dbReference>
<dbReference type="Proteomes" id="UP000292052">
    <property type="component" value="Unassembled WGS sequence"/>
</dbReference>
<gene>
    <name evidence="1" type="ORF">BDFB_001665</name>
</gene>
<dbReference type="EMBL" id="QDEB01074792">
    <property type="protein sequence ID" value="RZC35020.1"/>
    <property type="molecule type" value="Genomic_DNA"/>
</dbReference>
<evidence type="ECO:0000313" key="2">
    <source>
        <dbReference type="Proteomes" id="UP000292052"/>
    </source>
</evidence>
<dbReference type="STRING" id="1661398.A0A482VQR9"/>
<proteinExistence type="predicted"/>
<comment type="caution">
    <text evidence="1">The sequence shown here is derived from an EMBL/GenBank/DDBJ whole genome shotgun (WGS) entry which is preliminary data.</text>
</comment>
<evidence type="ECO:0008006" key="3">
    <source>
        <dbReference type="Google" id="ProtNLM"/>
    </source>
</evidence>
<feature type="non-terminal residue" evidence="1">
    <location>
        <position position="1"/>
    </location>
</feature>
<dbReference type="AlphaFoldDB" id="A0A482VQR9"/>
<protein>
    <recommendedName>
        <fullName evidence="3">LRR 8 domain containing protein</fullName>
    </recommendedName>
</protein>
<dbReference type="Gene3D" id="3.80.10.10">
    <property type="entry name" value="Ribonuclease Inhibitor"/>
    <property type="match status" value="1"/>
</dbReference>
<dbReference type="PROSITE" id="PS51450">
    <property type="entry name" value="LRR"/>
    <property type="match status" value="2"/>
</dbReference>
<name>A0A482VQR9_ASBVE</name>
<dbReference type="OrthoDB" id="1111193at2759"/>
<evidence type="ECO:0000313" key="1">
    <source>
        <dbReference type="EMBL" id="RZC35020.1"/>
    </source>
</evidence>
<reference evidence="1 2" key="1">
    <citation type="submission" date="2017-03" db="EMBL/GenBank/DDBJ databases">
        <title>Genome of the blue death feigning beetle - Asbolus verrucosus.</title>
        <authorList>
            <person name="Rider S.D."/>
        </authorList>
    </citation>
    <scope>NUCLEOTIDE SEQUENCE [LARGE SCALE GENOMIC DNA]</scope>
    <source>
        <strain evidence="1">Butters</strain>
        <tissue evidence="1">Head and leg muscle</tissue>
    </source>
</reference>
<dbReference type="InterPro" id="IPR001611">
    <property type="entry name" value="Leu-rich_rpt"/>
</dbReference>
<accession>A0A482VQR9</accession>
<dbReference type="InterPro" id="IPR032675">
    <property type="entry name" value="LRR_dom_sf"/>
</dbReference>
<organism evidence="1 2">
    <name type="scientific">Asbolus verrucosus</name>
    <name type="common">Desert ironclad beetle</name>
    <dbReference type="NCBI Taxonomy" id="1661398"/>
    <lineage>
        <taxon>Eukaryota</taxon>
        <taxon>Metazoa</taxon>
        <taxon>Ecdysozoa</taxon>
        <taxon>Arthropoda</taxon>
        <taxon>Hexapoda</taxon>
        <taxon>Insecta</taxon>
        <taxon>Pterygota</taxon>
        <taxon>Neoptera</taxon>
        <taxon>Endopterygota</taxon>
        <taxon>Coleoptera</taxon>
        <taxon>Polyphaga</taxon>
        <taxon>Cucujiformia</taxon>
        <taxon>Tenebrionidae</taxon>
        <taxon>Pimeliinae</taxon>
        <taxon>Asbolus</taxon>
    </lineage>
</organism>
<keyword evidence="2" id="KW-1185">Reference proteome</keyword>
<sequence length="85" mass="9438">IVDFSHNRLRSLPDNLFRETGLERLDLSHNLIGKLPLTSLSVASAATLCELDLSWNSISSLSHGGLLVRLKVVKKKNENKTVILM</sequence>